<comment type="caution">
    <text evidence="1">The sequence shown here is derived from an EMBL/GenBank/DDBJ whole genome shotgun (WGS) entry which is preliminary data.</text>
</comment>
<gene>
    <name evidence="1" type="ORF">I7X30_09180</name>
</gene>
<sequence>MDDIEKQTVQQQLWDIIVEVSWGEISEQYFKKSRSWLSKKMNGKGFNGGEGGFSSDEIETLRGALVDLSDRIKRAAYNLQ</sequence>
<evidence type="ECO:0000313" key="1">
    <source>
        <dbReference type="EMBL" id="MBI1647227.1"/>
    </source>
</evidence>
<accession>A0ABS0SNX8</accession>
<proteinExistence type="predicted"/>
<dbReference type="Pfam" id="PF16476">
    <property type="entry name" value="DUF5053"/>
    <property type="match status" value="1"/>
</dbReference>
<dbReference type="InterPro" id="IPR032483">
    <property type="entry name" value="DUF5053"/>
</dbReference>
<keyword evidence="2" id="KW-1185">Reference proteome</keyword>
<name>A0ABS0SNX8_9FLAO</name>
<dbReference type="EMBL" id="JAEFDC010000007">
    <property type="protein sequence ID" value="MBI1647227.1"/>
    <property type="molecule type" value="Genomic_DNA"/>
</dbReference>
<dbReference type="Proteomes" id="UP000641139">
    <property type="component" value="Unassembled WGS sequence"/>
</dbReference>
<organism evidence="1 2">
    <name type="scientific">Capnocytophaga periodontitidis</name>
    <dbReference type="NCBI Taxonomy" id="2795027"/>
    <lineage>
        <taxon>Bacteria</taxon>
        <taxon>Pseudomonadati</taxon>
        <taxon>Bacteroidota</taxon>
        <taxon>Flavobacteriia</taxon>
        <taxon>Flavobacteriales</taxon>
        <taxon>Flavobacteriaceae</taxon>
        <taxon>Capnocytophaga</taxon>
    </lineage>
</organism>
<dbReference type="RefSeq" id="WP_198466858.1">
    <property type="nucleotide sequence ID" value="NZ_JAEFDC010000007.1"/>
</dbReference>
<protein>
    <submittedName>
        <fullName evidence="1">DUF5053 domain-containing protein</fullName>
    </submittedName>
</protein>
<reference evidence="1 2" key="1">
    <citation type="journal article" date="2021" name="Int. J. Syst. Evol. Microbiol.">
        <title>Capnocytophaga periodontitidis sp. nov., isolated from subgingival plaque of periodontitis patient.</title>
        <authorList>
            <person name="Zhang Y."/>
            <person name="Qiao D."/>
            <person name="Shi W."/>
            <person name="Wu D."/>
            <person name="Cai M."/>
        </authorList>
    </citation>
    <scope>NUCLEOTIDE SEQUENCE [LARGE SCALE GENOMIC DNA]</scope>
    <source>
        <strain evidence="1 2">051621</strain>
    </source>
</reference>
<evidence type="ECO:0000313" key="2">
    <source>
        <dbReference type="Proteomes" id="UP000641139"/>
    </source>
</evidence>